<dbReference type="VEuPathDB" id="FungiDB:SPPG_06128"/>
<dbReference type="InterPro" id="IPR018488">
    <property type="entry name" value="cNMP-bd_CS"/>
</dbReference>
<feature type="domain" description="Cyclic nucleotide-binding" evidence="1">
    <location>
        <begin position="194"/>
        <end position="335"/>
    </location>
</feature>
<dbReference type="AlphaFoldDB" id="A0A0L0HC14"/>
<dbReference type="Gene3D" id="2.60.120.10">
    <property type="entry name" value="Jelly Rolls"/>
    <property type="match status" value="2"/>
</dbReference>
<dbReference type="PANTHER" id="PTHR23011">
    <property type="entry name" value="CYCLIC NUCLEOTIDE-BINDING DOMAIN CONTAINING PROTEIN"/>
    <property type="match status" value="1"/>
</dbReference>
<dbReference type="Pfam" id="PF00027">
    <property type="entry name" value="cNMP_binding"/>
    <property type="match status" value="1"/>
</dbReference>
<dbReference type="EMBL" id="KQ257460">
    <property type="protein sequence ID" value="KNC98424.1"/>
    <property type="molecule type" value="Genomic_DNA"/>
</dbReference>
<keyword evidence="3" id="KW-1185">Reference proteome</keyword>
<dbReference type="RefSeq" id="XP_016606464.1">
    <property type="nucleotide sequence ID" value="XM_016754334.1"/>
</dbReference>
<organism evidence="2 3">
    <name type="scientific">Spizellomyces punctatus (strain DAOM BR117)</name>
    <dbReference type="NCBI Taxonomy" id="645134"/>
    <lineage>
        <taxon>Eukaryota</taxon>
        <taxon>Fungi</taxon>
        <taxon>Fungi incertae sedis</taxon>
        <taxon>Chytridiomycota</taxon>
        <taxon>Chytridiomycota incertae sedis</taxon>
        <taxon>Chytridiomycetes</taxon>
        <taxon>Spizellomycetales</taxon>
        <taxon>Spizellomycetaceae</taxon>
        <taxon>Spizellomyces</taxon>
    </lineage>
</organism>
<feature type="domain" description="Cyclic nucleotide-binding" evidence="1">
    <location>
        <begin position="348"/>
        <end position="424"/>
    </location>
</feature>
<dbReference type="PROSITE" id="PS00889">
    <property type="entry name" value="CNMP_BINDING_2"/>
    <property type="match status" value="1"/>
</dbReference>
<dbReference type="eggNOG" id="KOG2378">
    <property type="taxonomic scope" value="Eukaryota"/>
</dbReference>
<dbReference type="InterPro" id="IPR018490">
    <property type="entry name" value="cNMP-bd_dom_sf"/>
</dbReference>
<dbReference type="PROSITE" id="PS50042">
    <property type="entry name" value="CNMP_BINDING_3"/>
    <property type="match status" value="2"/>
</dbReference>
<sequence length="547" mass="61037">MRVGSVDIDANRVEKRLGLPLLSGLHPTCHKSHKSHDCTPLPSLPQQRNLTVNVHKLCDLTYSIWGERGPLVNSCKVEGDAERGRVFLGYLTACLEDEKKKARKKRRVGRAIVKEESIAGRPGKTQGLVDKFIASQNNQASTDLHPKCGIRRRGALNAIIPTTQDLLPILQKAPPARTQEDMKILFRGLRPLGAFKSLSNFALTQLLGVLHLNTYEPHRIVFKQGDEGTSWFVILQGRVNVMVASGNSDSAGKSRTWTGEHGSARLLIQSSNTVGTLGPGEGFGEVALATDARRAATIMTVEKCFILRVEKGDYNRMVRFMHEKDRKEKIFFLRKVPALSTLPSLIPIVNAMTLKSHPKNTHLLSQHHPITEVCFIKSGRCVVQAQLEVETSLCLPDIAGPFCVSVVLGYLGPGDYFGETIVLHAPSQYGHNNNGYSPSELEQGDVNQQRAKTVSRDLVSSVTVRSVTPVEIGHISAHDARSHLSGHLQLSEYTVKSLDKEKLLNAYFEYMDLKRWKRYRRLVLNGFVKERFADPCMNLDRFRQRIT</sequence>
<dbReference type="Proteomes" id="UP000053201">
    <property type="component" value="Unassembled WGS sequence"/>
</dbReference>
<dbReference type="OrthoDB" id="417078at2759"/>
<name>A0A0L0HC14_SPIPD</name>
<dbReference type="CDD" id="cd00038">
    <property type="entry name" value="CAP_ED"/>
    <property type="match status" value="2"/>
</dbReference>
<evidence type="ECO:0000313" key="2">
    <source>
        <dbReference type="EMBL" id="KNC98424.1"/>
    </source>
</evidence>
<evidence type="ECO:0000259" key="1">
    <source>
        <dbReference type="PROSITE" id="PS50042"/>
    </source>
</evidence>
<dbReference type="PANTHER" id="PTHR23011:SF28">
    <property type="entry name" value="CYCLIC NUCLEOTIDE-BINDING DOMAIN CONTAINING PROTEIN"/>
    <property type="match status" value="1"/>
</dbReference>
<dbReference type="InterPro" id="IPR014710">
    <property type="entry name" value="RmlC-like_jellyroll"/>
</dbReference>
<evidence type="ECO:0000313" key="3">
    <source>
        <dbReference type="Proteomes" id="UP000053201"/>
    </source>
</evidence>
<proteinExistence type="predicted"/>
<reference evidence="2 3" key="1">
    <citation type="submission" date="2009-08" db="EMBL/GenBank/DDBJ databases">
        <title>The Genome Sequence of Spizellomyces punctatus strain DAOM BR117.</title>
        <authorList>
            <consortium name="The Broad Institute Genome Sequencing Platform"/>
            <person name="Russ C."/>
            <person name="Cuomo C."/>
            <person name="Shea T."/>
            <person name="Young S.K."/>
            <person name="Zeng Q."/>
            <person name="Koehrsen M."/>
            <person name="Haas B."/>
            <person name="Borodovsky M."/>
            <person name="Guigo R."/>
            <person name="Alvarado L."/>
            <person name="Berlin A."/>
            <person name="Bochicchio J."/>
            <person name="Borenstein D."/>
            <person name="Chapman S."/>
            <person name="Chen Z."/>
            <person name="Engels R."/>
            <person name="Freedman E."/>
            <person name="Gellesch M."/>
            <person name="Goldberg J."/>
            <person name="Griggs A."/>
            <person name="Gujja S."/>
            <person name="Heiman D."/>
            <person name="Hepburn T."/>
            <person name="Howarth C."/>
            <person name="Jen D."/>
            <person name="Larson L."/>
            <person name="Lewis B."/>
            <person name="Mehta T."/>
            <person name="Park D."/>
            <person name="Pearson M."/>
            <person name="Roberts A."/>
            <person name="Saif S."/>
            <person name="Shenoy N."/>
            <person name="Sisk P."/>
            <person name="Stolte C."/>
            <person name="Sykes S."/>
            <person name="Thomson T."/>
            <person name="Walk T."/>
            <person name="White J."/>
            <person name="Yandava C."/>
            <person name="Burger G."/>
            <person name="Gray M.W."/>
            <person name="Holland P.W.H."/>
            <person name="King N."/>
            <person name="Lang F.B.F."/>
            <person name="Roger A.J."/>
            <person name="Ruiz-Trillo I."/>
            <person name="Lander E."/>
            <person name="Nusbaum C."/>
        </authorList>
    </citation>
    <scope>NUCLEOTIDE SEQUENCE [LARGE SCALE GENOMIC DNA]</scope>
    <source>
        <strain evidence="2 3">DAOM BR117</strain>
    </source>
</reference>
<dbReference type="InParanoid" id="A0A0L0HC14"/>
<dbReference type="SMART" id="SM00100">
    <property type="entry name" value="cNMP"/>
    <property type="match status" value="2"/>
</dbReference>
<dbReference type="InterPro" id="IPR000595">
    <property type="entry name" value="cNMP-bd_dom"/>
</dbReference>
<dbReference type="GeneID" id="27689459"/>
<accession>A0A0L0HC14</accession>
<protein>
    <recommendedName>
        <fullName evidence="1">Cyclic nucleotide-binding domain-containing protein</fullName>
    </recommendedName>
</protein>
<dbReference type="SUPFAM" id="SSF51206">
    <property type="entry name" value="cAMP-binding domain-like"/>
    <property type="match status" value="2"/>
</dbReference>
<dbReference type="STRING" id="645134.A0A0L0HC14"/>
<gene>
    <name evidence="2" type="ORF">SPPG_06128</name>
</gene>